<dbReference type="Proteomes" id="UP000789325">
    <property type="component" value="Unassembled WGS sequence"/>
</dbReference>
<dbReference type="EMBL" id="DYZL01000070">
    <property type="protein sequence ID" value="HJH42896.1"/>
    <property type="molecule type" value="Genomic_DNA"/>
</dbReference>
<accession>A0A2K2U1L6</accession>
<dbReference type="InterPro" id="IPR011733">
    <property type="entry name" value="CHP02185_IM"/>
</dbReference>
<keyword evidence="1" id="KW-0812">Transmembrane</keyword>
<organism evidence="3 4">
    <name type="scientific">Rubneribacter badeniensis</name>
    <dbReference type="NCBI Taxonomy" id="2070688"/>
    <lineage>
        <taxon>Bacteria</taxon>
        <taxon>Bacillati</taxon>
        <taxon>Actinomycetota</taxon>
        <taxon>Coriobacteriia</taxon>
        <taxon>Eggerthellales</taxon>
        <taxon>Eggerthellaceae</taxon>
        <taxon>Rubneribacter</taxon>
    </lineage>
</organism>
<sequence>MESNADGARAGKAVPAGANRWTMRDVMTFVIFNIVIIMVTMIVKMAEDAVLSPQNTFFVGSWLFPLVSTPFYLVMADRIGKRGVLSGSILLFGILYTFMGGVYCAPVAVVGAVVGELAMWGRGAYRNIVRAAAGFFVYWATFACYGIVPYLLFRDAYMEQLGAYYSASDVAAMVAQYTELPWILLMLALFAAGTALGAVVGAKFLKKHVRKAKIA</sequence>
<keyword evidence="1" id="KW-0472">Membrane</keyword>
<dbReference type="AlphaFoldDB" id="A0A2K2U1L6"/>
<keyword evidence="4" id="KW-1185">Reference proteome</keyword>
<evidence type="ECO:0000313" key="4">
    <source>
        <dbReference type="Proteomes" id="UP000236488"/>
    </source>
</evidence>
<feature type="transmembrane region" description="Helical" evidence="1">
    <location>
        <begin position="131"/>
        <end position="152"/>
    </location>
</feature>
<evidence type="ECO:0000256" key="1">
    <source>
        <dbReference type="SAM" id="Phobius"/>
    </source>
</evidence>
<feature type="transmembrane region" description="Helical" evidence="1">
    <location>
        <begin position="55"/>
        <end position="74"/>
    </location>
</feature>
<name>A0A2K2U1L6_9ACTN</name>
<evidence type="ECO:0000313" key="2">
    <source>
        <dbReference type="EMBL" id="HJH42896.1"/>
    </source>
</evidence>
<reference evidence="2" key="3">
    <citation type="submission" date="2021-09" db="EMBL/GenBank/DDBJ databases">
        <authorList>
            <person name="Gilroy R."/>
        </authorList>
    </citation>
    <scope>NUCLEOTIDE SEQUENCE</scope>
    <source>
        <strain evidence="2">USAMLcec12-2067</strain>
    </source>
</reference>
<reference evidence="2" key="2">
    <citation type="journal article" date="2021" name="PeerJ">
        <title>Extensive microbial diversity within the chicken gut microbiome revealed by metagenomics and culture.</title>
        <authorList>
            <person name="Gilroy R."/>
            <person name="Ravi A."/>
            <person name="Getino M."/>
            <person name="Pursley I."/>
            <person name="Horton D.L."/>
            <person name="Alikhan N.F."/>
            <person name="Baker D."/>
            <person name="Gharbi K."/>
            <person name="Hall N."/>
            <person name="Watson M."/>
            <person name="Adriaenssens E.M."/>
            <person name="Foster-Nyarko E."/>
            <person name="Jarju S."/>
            <person name="Secka A."/>
            <person name="Antonio M."/>
            <person name="Oren A."/>
            <person name="Chaudhuri R.R."/>
            <person name="La Ragione R."/>
            <person name="Hildebrand F."/>
            <person name="Pallen M.J."/>
        </authorList>
    </citation>
    <scope>NUCLEOTIDE SEQUENCE</scope>
    <source>
        <strain evidence="2">USAMLcec12-2067</strain>
    </source>
</reference>
<feature type="transmembrane region" description="Helical" evidence="1">
    <location>
        <begin position="182"/>
        <end position="205"/>
    </location>
</feature>
<dbReference type="Proteomes" id="UP000236488">
    <property type="component" value="Unassembled WGS sequence"/>
</dbReference>
<gene>
    <name evidence="3" type="ORF">C2L80_13315</name>
    <name evidence="2" type="ORF">K8V16_03785</name>
</gene>
<dbReference type="RefSeq" id="WP_087197635.1">
    <property type="nucleotide sequence ID" value="NZ_DBEYRC010000094.1"/>
</dbReference>
<comment type="caution">
    <text evidence="3">The sequence shown here is derived from an EMBL/GenBank/DDBJ whole genome shotgun (WGS) entry which is preliminary data.</text>
</comment>
<feature type="transmembrane region" description="Helical" evidence="1">
    <location>
        <begin position="94"/>
        <end position="119"/>
    </location>
</feature>
<dbReference type="Pfam" id="PF09605">
    <property type="entry name" value="Trep_Strep"/>
    <property type="match status" value="1"/>
</dbReference>
<evidence type="ECO:0000313" key="3">
    <source>
        <dbReference type="EMBL" id="PNV64189.1"/>
    </source>
</evidence>
<feature type="transmembrane region" description="Helical" evidence="1">
    <location>
        <begin position="26"/>
        <end position="43"/>
    </location>
</feature>
<keyword evidence="1" id="KW-1133">Transmembrane helix</keyword>
<dbReference type="EMBL" id="PPEL01000149">
    <property type="protein sequence ID" value="PNV64189.1"/>
    <property type="molecule type" value="Genomic_DNA"/>
</dbReference>
<reference evidence="3 4" key="1">
    <citation type="journal article" date="2018" name="Int. J. Syst. Evol. Microbiol.">
        <title>Rubneribacter badeniensis gen. nov., sp. nov. and Enteroscipio rubneri gen. nov., sp. nov., new members of the Eggerthellaceae isolated from human faeces.</title>
        <authorList>
            <person name="Danylec N."/>
            <person name="Gobl A."/>
            <person name="Stoll D.A."/>
            <person name="Hetzer B."/>
            <person name="Kulling S.E."/>
            <person name="Huch M."/>
        </authorList>
    </citation>
    <scope>NUCLEOTIDE SEQUENCE [LARGE SCALE GENOMIC DNA]</scope>
    <source>
        <strain evidence="3 4">ResAG-85</strain>
    </source>
</reference>
<protein>
    <submittedName>
        <fullName evidence="2">MptD family putative ECF transporter S component</fullName>
    </submittedName>
</protein>
<proteinExistence type="predicted"/>